<dbReference type="Gene3D" id="1.25.40.20">
    <property type="entry name" value="Ankyrin repeat-containing domain"/>
    <property type="match status" value="1"/>
</dbReference>
<proteinExistence type="predicted"/>
<dbReference type="PROSITE" id="PS50088">
    <property type="entry name" value="ANK_REPEAT"/>
    <property type="match status" value="2"/>
</dbReference>
<organism evidence="4 5">
    <name type="scientific">Prymnesium parvum</name>
    <name type="common">Toxic golden alga</name>
    <dbReference type="NCBI Taxonomy" id="97485"/>
    <lineage>
        <taxon>Eukaryota</taxon>
        <taxon>Haptista</taxon>
        <taxon>Haptophyta</taxon>
        <taxon>Prymnesiophyceae</taxon>
        <taxon>Prymnesiales</taxon>
        <taxon>Prymnesiaceae</taxon>
        <taxon>Prymnesium</taxon>
    </lineage>
</organism>
<sequence>MHQYAGGWQTKEQQLIAAVKAHQPQQVRRLLALHADPNARDGAQRETALHAACRFSDGASLALLLLDAGADADAADADGWTAAHWAAYHNAEPTLRLLLSRGAQVHLVNHRGEAPLHWACKNNCARAVRALGTSPAVELERRCARQESARDWAVRHGADEALRELWLLTDAAKDAEGG</sequence>
<feature type="repeat" description="ANK" evidence="3">
    <location>
        <begin position="78"/>
        <end position="110"/>
    </location>
</feature>
<dbReference type="SMART" id="SM00248">
    <property type="entry name" value="ANK"/>
    <property type="match status" value="4"/>
</dbReference>
<dbReference type="AlphaFoldDB" id="A0AB34IRQ3"/>
<reference evidence="4 5" key="1">
    <citation type="journal article" date="2024" name="Science">
        <title>Giant polyketide synthase enzymes in the biosynthesis of giant marine polyether toxins.</title>
        <authorList>
            <person name="Fallon T.R."/>
            <person name="Shende V.V."/>
            <person name="Wierzbicki I.H."/>
            <person name="Pendleton A.L."/>
            <person name="Watervoot N.F."/>
            <person name="Auber R.P."/>
            <person name="Gonzalez D.J."/>
            <person name="Wisecaver J.H."/>
            <person name="Moore B.S."/>
        </authorList>
    </citation>
    <scope>NUCLEOTIDE SEQUENCE [LARGE SCALE GENOMIC DNA]</scope>
    <source>
        <strain evidence="4 5">12B1</strain>
    </source>
</reference>
<dbReference type="InterPro" id="IPR036770">
    <property type="entry name" value="Ankyrin_rpt-contain_sf"/>
</dbReference>
<keyword evidence="1" id="KW-0677">Repeat</keyword>
<evidence type="ECO:0000256" key="3">
    <source>
        <dbReference type="PROSITE-ProRule" id="PRU00023"/>
    </source>
</evidence>
<protein>
    <submittedName>
        <fullName evidence="4">Uncharacterized protein</fullName>
    </submittedName>
</protein>
<dbReference type="PANTHER" id="PTHR24171">
    <property type="entry name" value="ANKYRIN REPEAT DOMAIN-CONTAINING PROTEIN 39-RELATED"/>
    <property type="match status" value="1"/>
</dbReference>
<keyword evidence="5" id="KW-1185">Reference proteome</keyword>
<dbReference type="SUPFAM" id="SSF48403">
    <property type="entry name" value="Ankyrin repeat"/>
    <property type="match status" value="1"/>
</dbReference>
<accession>A0AB34IRQ3</accession>
<name>A0AB34IRQ3_PRYPA</name>
<feature type="repeat" description="ANK" evidence="3">
    <location>
        <begin position="44"/>
        <end position="77"/>
    </location>
</feature>
<dbReference type="Proteomes" id="UP001515480">
    <property type="component" value="Unassembled WGS sequence"/>
</dbReference>
<dbReference type="PROSITE" id="PS50297">
    <property type="entry name" value="ANK_REP_REGION"/>
    <property type="match status" value="2"/>
</dbReference>
<evidence type="ECO:0000313" key="5">
    <source>
        <dbReference type="Proteomes" id="UP001515480"/>
    </source>
</evidence>
<dbReference type="Pfam" id="PF12796">
    <property type="entry name" value="Ank_2"/>
    <property type="match status" value="1"/>
</dbReference>
<evidence type="ECO:0000256" key="2">
    <source>
        <dbReference type="ARBA" id="ARBA00023043"/>
    </source>
</evidence>
<dbReference type="EMBL" id="JBGBPQ010000019">
    <property type="protein sequence ID" value="KAL1505096.1"/>
    <property type="molecule type" value="Genomic_DNA"/>
</dbReference>
<gene>
    <name evidence="4" type="ORF">AB1Y20_008855</name>
</gene>
<evidence type="ECO:0000256" key="1">
    <source>
        <dbReference type="ARBA" id="ARBA00022737"/>
    </source>
</evidence>
<dbReference type="InterPro" id="IPR002110">
    <property type="entry name" value="Ankyrin_rpt"/>
</dbReference>
<evidence type="ECO:0000313" key="4">
    <source>
        <dbReference type="EMBL" id="KAL1505096.1"/>
    </source>
</evidence>
<comment type="caution">
    <text evidence="4">The sequence shown here is derived from an EMBL/GenBank/DDBJ whole genome shotgun (WGS) entry which is preliminary data.</text>
</comment>
<keyword evidence="2 3" id="KW-0040">ANK repeat</keyword>